<feature type="region of interest" description="Disordered" evidence="1">
    <location>
        <begin position="102"/>
        <end position="137"/>
    </location>
</feature>
<dbReference type="HOGENOM" id="CLU_1867883_0_0_1"/>
<proteinExistence type="predicted"/>
<protein>
    <submittedName>
        <fullName evidence="2">Uncharacterized protein</fullName>
    </submittedName>
</protein>
<dbReference type="Gramene" id="ERN12876">
    <property type="protein sequence ID" value="ERN12876"/>
    <property type="gene ID" value="AMTR_s00050p00117590"/>
</dbReference>
<dbReference type="EMBL" id="KI392596">
    <property type="protein sequence ID" value="ERN12876.1"/>
    <property type="molecule type" value="Genomic_DNA"/>
</dbReference>
<organism evidence="2 3">
    <name type="scientific">Amborella trichopoda</name>
    <dbReference type="NCBI Taxonomy" id="13333"/>
    <lineage>
        <taxon>Eukaryota</taxon>
        <taxon>Viridiplantae</taxon>
        <taxon>Streptophyta</taxon>
        <taxon>Embryophyta</taxon>
        <taxon>Tracheophyta</taxon>
        <taxon>Spermatophyta</taxon>
        <taxon>Magnoliopsida</taxon>
        <taxon>Amborellales</taxon>
        <taxon>Amborellaceae</taxon>
        <taxon>Amborella</taxon>
    </lineage>
</organism>
<accession>W1PY66</accession>
<dbReference type="AlphaFoldDB" id="W1PY66"/>
<evidence type="ECO:0000256" key="1">
    <source>
        <dbReference type="SAM" id="MobiDB-lite"/>
    </source>
</evidence>
<sequence length="137" mass="15284">MRDVHSWRGQAHGGWWDITKSHNSQGMCMQGARVSKSCRWWPEGDRRWGQALVVAWAHVRVTRTKMGLIGGGLENTHVCGSWRRARGKCTCWRDATGTTGDGWVPGSGLSSVKFDTSRGGEEGSKRQNVRFRAQARA</sequence>
<reference evidence="3" key="1">
    <citation type="journal article" date="2013" name="Science">
        <title>The Amborella genome and the evolution of flowering plants.</title>
        <authorList>
            <consortium name="Amborella Genome Project"/>
        </authorList>
    </citation>
    <scope>NUCLEOTIDE SEQUENCE [LARGE SCALE GENOMIC DNA]</scope>
</reference>
<feature type="compositionally biased region" description="Basic and acidic residues" evidence="1">
    <location>
        <begin position="115"/>
        <end position="125"/>
    </location>
</feature>
<gene>
    <name evidence="2" type="ORF">AMTR_s00050p00117590</name>
</gene>
<evidence type="ECO:0000313" key="2">
    <source>
        <dbReference type="EMBL" id="ERN12876.1"/>
    </source>
</evidence>
<evidence type="ECO:0000313" key="3">
    <source>
        <dbReference type="Proteomes" id="UP000017836"/>
    </source>
</evidence>
<name>W1PY66_AMBTC</name>
<feature type="compositionally biased region" description="Basic residues" evidence="1">
    <location>
        <begin position="127"/>
        <end position="137"/>
    </location>
</feature>
<keyword evidence="3" id="KW-1185">Reference proteome</keyword>
<dbReference type="Proteomes" id="UP000017836">
    <property type="component" value="Unassembled WGS sequence"/>
</dbReference>